<dbReference type="RefSeq" id="WP_109350230.1">
    <property type="nucleotide sequence ID" value="NZ_QFVS01000029.1"/>
</dbReference>
<dbReference type="EMBL" id="UGNP01000001">
    <property type="protein sequence ID" value="STX09443.1"/>
    <property type="molecule type" value="Genomic_DNA"/>
</dbReference>
<dbReference type="EMBL" id="SNZG01000027">
    <property type="protein sequence ID" value="TDR36039.1"/>
    <property type="molecule type" value="Genomic_DNA"/>
</dbReference>
<reference evidence="1 3" key="1">
    <citation type="submission" date="2018-06" db="EMBL/GenBank/DDBJ databases">
        <authorList>
            <consortium name="Pathogen Informatics"/>
            <person name="Doyle S."/>
        </authorList>
    </citation>
    <scope>NUCLEOTIDE SEQUENCE [LARGE SCALE GENOMIC DNA]</scope>
    <source>
        <strain evidence="1 3">NCTC10597</strain>
    </source>
</reference>
<dbReference type="InterPro" id="IPR025368">
    <property type="entry name" value="DUF4272"/>
</dbReference>
<reference evidence="2 4" key="2">
    <citation type="submission" date="2019-03" db="EMBL/GenBank/DDBJ databases">
        <title>Genomic Encyclopedia of Type Strains, Phase IV (KMG-IV): sequencing the most valuable type-strain genomes for metagenomic binning, comparative biology and taxonomic classification.</title>
        <authorList>
            <person name="Goeker M."/>
        </authorList>
    </citation>
    <scope>NUCLEOTIDE SEQUENCE [LARGE SCALE GENOMIC DNA]</scope>
    <source>
        <strain evidence="2 4">DSM 20580</strain>
    </source>
</reference>
<gene>
    <name evidence="2" type="ORF">DFR61_12738</name>
    <name evidence="1" type="ORF">NCTC10597_01118</name>
</gene>
<proteinExistence type="predicted"/>
<evidence type="ECO:0000313" key="3">
    <source>
        <dbReference type="Proteomes" id="UP000254330"/>
    </source>
</evidence>
<dbReference type="Pfam" id="PF14094">
    <property type="entry name" value="DUF4272"/>
    <property type="match status" value="1"/>
</dbReference>
<keyword evidence="4" id="KW-1185">Reference proteome</keyword>
<dbReference type="AlphaFoldDB" id="A0A8B4Q9Q0"/>
<dbReference type="OrthoDB" id="4399984at2"/>
<comment type="caution">
    <text evidence="1">The sequence shown here is derived from an EMBL/GenBank/DDBJ whole genome shotgun (WGS) entry which is preliminary data.</text>
</comment>
<sequence length="390" mass="44158">MMANLTLYASIEDTSTIESILFESMANYVIQQDGESMIILKKGLFKKKQICTIHIKERIEDEDPNQFTGGFVGYLAAELIGETELKEKILFQAVHVNTMISFQVEEAEVEDFWPNLIAATEKIGGLLFLPSGYILDSTGTELVDPDGKIVADDVQVIVAEKETKVAEESIARRRATQAVLSANKIPYIDHLPLLPDSKSVHLKSAEEIARRVSAMLIITQFVREIIVDEKPENIKASRRIAEVFLNRYGVKMNLTPAEEAFLQQEEYTKQQLVDKMWLFEAAWTMLWSVNLVDLLPEPTNICDVEAVLNLLTSYTNIGEMLVDVELRPADEILDHMDENYSYHWACVEARVNGETAPALLDEGVVLERQRAFNWLTQLQNEAWDEVTISS</sequence>
<accession>A0A8B4Q9Q0</accession>
<evidence type="ECO:0000313" key="1">
    <source>
        <dbReference type="EMBL" id="STX09443.1"/>
    </source>
</evidence>
<organism evidence="1 3">
    <name type="scientific">Kurthia zopfii</name>
    <dbReference type="NCBI Taxonomy" id="1650"/>
    <lineage>
        <taxon>Bacteria</taxon>
        <taxon>Bacillati</taxon>
        <taxon>Bacillota</taxon>
        <taxon>Bacilli</taxon>
        <taxon>Bacillales</taxon>
        <taxon>Caryophanaceae</taxon>
        <taxon>Kurthia</taxon>
    </lineage>
</organism>
<evidence type="ECO:0000313" key="2">
    <source>
        <dbReference type="EMBL" id="TDR36039.1"/>
    </source>
</evidence>
<evidence type="ECO:0000313" key="4">
    <source>
        <dbReference type="Proteomes" id="UP000294641"/>
    </source>
</evidence>
<name>A0A8B4Q9Q0_9BACL</name>
<protein>
    <submittedName>
        <fullName evidence="2">Uncharacterized protein DUF4272</fullName>
    </submittedName>
</protein>
<dbReference type="Proteomes" id="UP000254330">
    <property type="component" value="Unassembled WGS sequence"/>
</dbReference>
<dbReference type="Proteomes" id="UP000294641">
    <property type="component" value="Unassembled WGS sequence"/>
</dbReference>